<feature type="compositionally biased region" description="Low complexity" evidence="1">
    <location>
        <begin position="481"/>
        <end position="532"/>
    </location>
</feature>
<organism evidence="4 5">
    <name type="scientific">Edaphochlamys debaryana</name>
    <dbReference type="NCBI Taxonomy" id="47281"/>
    <lineage>
        <taxon>Eukaryota</taxon>
        <taxon>Viridiplantae</taxon>
        <taxon>Chlorophyta</taxon>
        <taxon>core chlorophytes</taxon>
        <taxon>Chlorophyceae</taxon>
        <taxon>CS clade</taxon>
        <taxon>Chlamydomonadales</taxon>
        <taxon>Chlamydomonadales incertae sedis</taxon>
        <taxon>Edaphochlamys</taxon>
    </lineage>
</organism>
<reference evidence="4" key="1">
    <citation type="journal article" date="2020" name="bioRxiv">
        <title>Comparative genomics of Chlamydomonas.</title>
        <authorList>
            <person name="Craig R.J."/>
            <person name="Hasan A.R."/>
            <person name="Ness R.W."/>
            <person name="Keightley P.D."/>
        </authorList>
    </citation>
    <scope>NUCLEOTIDE SEQUENCE</scope>
    <source>
        <strain evidence="4">CCAP 11/70</strain>
    </source>
</reference>
<feature type="compositionally biased region" description="Basic residues" evidence="1">
    <location>
        <begin position="557"/>
        <end position="583"/>
    </location>
</feature>
<evidence type="ECO:0000313" key="5">
    <source>
        <dbReference type="Proteomes" id="UP000612055"/>
    </source>
</evidence>
<dbReference type="InterPro" id="IPR008752">
    <property type="entry name" value="Peptidase_M11"/>
</dbReference>
<dbReference type="Pfam" id="PF05548">
    <property type="entry name" value="Peptidase_M11"/>
    <property type="match status" value="1"/>
</dbReference>
<evidence type="ECO:0000256" key="2">
    <source>
        <dbReference type="SAM" id="SignalP"/>
    </source>
</evidence>
<comment type="caution">
    <text evidence="4">The sequence shown here is derived from an EMBL/GenBank/DDBJ whole genome shotgun (WGS) entry which is preliminary data.</text>
</comment>
<feature type="domain" description="Peptidase M11 gametolysin" evidence="3">
    <location>
        <begin position="128"/>
        <end position="444"/>
    </location>
</feature>
<feature type="region of interest" description="Disordered" evidence="1">
    <location>
        <begin position="480"/>
        <end position="589"/>
    </location>
</feature>
<evidence type="ECO:0000259" key="3">
    <source>
        <dbReference type="Pfam" id="PF05548"/>
    </source>
</evidence>
<dbReference type="AlphaFoldDB" id="A0A835Y9E5"/>
<feature type="compositionally biased region" description="Pro residues" evidence="1">
    <location>
        <begin position="546"/>
        <end position="556"/>
    </location>
</feature>
<evidence type="ECO:0000256" key="1">
    <source>
        <dbReference type="SAM" id="MobiDB-lite"/>
    </source>
</evidence>
<gene>
    <name evidence="4" type="ORF">HYH03_003694</name>
</gene>
<keyword evidence="2" id="KW-0732">Signal</keyword>
<dbReference type="EMBL" id="JAEHOE010000010">
    <property type="protein sequence ID" value="KAG2498436.1"/>
    <property type="molecule type" value="Genomic_DNA"/>
</dbReference>
<dbReference type="Proteomes" id="UP000612055">
    <property type="component" value="Unassembled WGS sequence"/>
</dbReference>
<protein>
    <recommendedName>
        <fullName evidence="3">Peptidase M11 gametolysin domain-containing protein</fullName>
    </recommendedName>
</protein>
<proteinExistence type="predicted"/>
<name>A0A835Y9E5_9CHLO</name>
<feature type="chain" id="PRO_5032945061" description="Peptidase M11 gametolysin domain-containing protein" evidence="2">
    <location>
        <begin position="24"/>
        <end position="589"/>
    </location>
</feature>
<feature type="signal peptide" evidence="2">
    <location>
        <begin position="1"/>
        <end position="23"/>
    </location>
</feature>
<accession>A0A835Y9E5</accession>
<keyword evidence="5" id="KW-1185">Reference proteome</keyword>
<sequence length="589" mass="63130">MHAQRLALLVAAAALLTVASAQGQSGNAPGQQKKLLGQGYLTAVDGHLGESETEWNLIDSRGKTIHSYGKGKAPPAKDRNGNGLQVGDQVVSECTWDNVTQQCSSLTSSDYQLLGNPLPPPASGMSQKLLILIANNPTCLPNPLDAGITIDQVRTKYFGADGTGTAQGCVARTVSDCSYGNIQMDPVNSKIDFVVPGCWNTSICEGYYTIDGFMRNAATAKGIDLTKYDRYHWIVRGWNCGWSGAAQTPGTVVWMQPWGLDTVALYQEPIHHYYRWHGYGATATSNGASVEYKDPTTFMGNGWGCPSAPELATMGWASAAVGAGNLNRDTVRAGPGFTGPFNLPATYLTGAGAYVRMRPDWLPNYYLSDGITINTVQPNRNLYFAVRVGLEADYRTAGALHDRSLNIHDVQADRDVDPLAVKMSNNRMCNFTTYAKPNTRSVLTRYQLVVYTGNFIGDKQSILPTYFCRYSASDAECPTLATPASSPKPAAPPSAVSAATSQPPAPVSCTPAAAPAATPSSAEPAASCPVSSTPAPLRRQREDQPPMTPMLPTKPPKAPKRPRGAPKPPRPPKKRPGKKHRKSPPPPPQ</sequence>
<evidence type="ECO:0000313" key="4">
    <source>
        <dbReference type="EMBL" id="KAG2498436.1"/>
    </source>
</evidence>